<keyword evidence="3" id="KW-1185">Reference proteome</keyword>
<feature type="region of interest" description="Disordered" evidence="1">
    <location>
        <begin position="82"/>
        <end position="106"/>
    </location>
</feature>
<gene>
    <name evidence="2" type="ORF">HNR19_000105</name>
</gene>
<evidence type="ECO:0000313" key="2">
    <source>
        <dbReference type="EMBL" id="NYI99406.1"/>
    </source>
</evidence>
<dbReference type="AlphaFoldDB" id="A0A853BX52"/>
<evidence type="ECO:0000256" key="1">
    <source>
        <dbReference type="SAM" id="MobiDB-lite"/>
    </source>
</evidence>
<evidence type="ECO:0000313" key="3">
    <source>
        <dbReference type="Proteomes" id="UP000530424"/>
    </source>
</evidence>
<proteinExistence type="predicted"/>
<sequence>MSNSGEYGQDHGALTRAAGMIAEARTDFLGYSNRLSGQIAAVQGKWGGAGATAFFTLNQAWTEKQKVIVDALNEFEAALTDTERDNTDVDEQQGAGYTQLAGRLDA</sequence>
<reference evidence="2 3" key="1">
    <citation type="submission" date="2020-07" db="EMBL/GenBank/DDBJ databases">
        <title>Sequencing the genomes of 1000 actinobacteria strains.</title>
        <authorList>
            <person name="Klenk H.-P."/>
        </authorList>
    </citation>
    <scope>NUCLEOTIDE SEQUENCE [LARGE SCALE GENOMIC DNA]</scope>
    <source>
        <strain evidence="2 3">DSM 103833</strain>
    </source>
</reference>
<dbReference type="RefSeq" id="WP_179666060.1">
    <property type="nucleotide sequence ID" value="NZ_JACCFP010000001.1"/>
</dbReference>
<dbReference type="Proteomes" id="UP000530424">
    <property type="component" value="Unassembled WGS sequence"/>
</dbReference>
<dbReference type="Pfam" id="PF06013">
    <property type="entry name" value="WXG100"/>
    <property type="match status" value="1"/>
</dbReference>
<dbReference type="InterPro" id="IPR036689">
    <property type="entry name" value="ESAT-6-like_sf"/>
</dbReference>
<dbReference type="SUPFAM" id="SSF140453">
    <property type="entry name" value="EsxAB dimer-like"/>
    <property type="match status" value="1"/>
</dbReference>
<dbReference type="Gene3D" id="1.10.287.1060">
    <property type="entry name" value="ESAT-6-like"/>
    <property type="match status" value="1"/>
</dbReference>
<comment type="caution">
    <text evidence="2">The sequence shown here is derived from an EMBL/GenBank/DDBJ whole genome shotgun (WGS) entry which is preliminary data.</text>
</comment>
<dbReference type="InterPro" id="IPR010310">
    <property type="entry name" value="T7SS_ESAT-6-like"/>
</dbReference>
<name>A0A853BX52_9ACTN</name>
<dbReference type="EMBL" id="JACCFP010000001">
    <property type="protein sequence ID" value="NYI99406.1"/>
    <property type="molecule type" value="Genomic_DNA"/>
</dbReference>
<organism evidence="2 3">
    <name type="scientific">Nocardioides thalensis</name>
    <dbReference type="NCBI Taxonomy" id="1914755"/>
    <lineage>
        <taxon>Bacteria</taxon>
        <taxon>Bacillati</taxon>
        <taxon>Actinomycetota</taxon>
        <taxon>Actinomycetes</taxon>
        <taxon>Propionibacteriales</taxon>
        <taxon>Nocardioidaceae</taxon>
        <taxon>Nocardioides</taxon>
    </lineage>
</organism>
<protein>
    <submittedName>
        <fullName evidence="2">WXG100 family type VII secretion target</fullName>
    </submittedName>
</protein>
<accession>A0A853BX52</accession>